<evidence type="ECO:0000256" key="8">
    <source>
        <dbReference type="ARBA" id="ARBA00023214"/>
    </source>
</evidence>
<feature type="transmembrane region" description="Helical" evidence="10">
    <location>
        <begin position="185"/>
        <end position="208"/>
    </location>
</feature>
<evidence type="ECO:0000256" key="5">
    <source>
        <dbReference type="ARBA" id="ARBA00023065"/>
    </source>
</evidence>
<feature type="transmembrane region" description="Helical" evidence="10">
    <location>
        <begin position="92"/>
        <end position="118"/>
    </location>
</feature>
<evidence type="ECO:0000256" key="2">
    <source>
        <dbReference type="ARBA" id="ARBA00022448"/>
    </source>
</evidence>
<keyword evidence="2" id="KW-0813">Transport</keyword>
<name>A0A2S9Q9E6_9HYPH</name>
<evidence type="ECO:0000256" key="3">
    <source>
        <dbReference type="ARBA" id="ARBA00022692"/>
    </source>
</evidence>
<dbReference type="CDD" id="cd01034">
    <property type="entry name" value="EriC_like"/>
    <property type="match status" value="1"/>
</dbReference>
<comment type="subcellular location">
    <subcellularLocation>
        <location evidence="1">Membrane</location>
        <topology evidence="1">Multi-pass membrane protein</topology>
    </subcellularLocation>
</comment>
<keyword evidence="4 10" id="KW-1133">Transmembrane helix</keyword>
<protein>
    <submittedName>
        <fullName evidence="11">Chloride channel protein</fullName>
    </submittedName>
</protein>
<accession>A0A2S9Q9E6</accession>
<feature type="transmembrane region" description="Helical" evidence="10">
    <location>
        <begin position="264"/>
        <end position="284"/>
    </location>
</feature>
<comment type="caution">
    <text evidence="11">The sequence shown here is derived from an EMBL/GenBank/DDBJ whole genome shotgun (WGS) entry which is preliminary data.</text>
</comment>
<keyword evidence="12" id="KW-1185">Reference proteome</keyword>
<dbReference type="InterPro" id="IPR001807">
    <property type="entry name" value="ClC"/>
</dbReference>
<feature type="transmembrane region" description="Helical" evidence="10">
    <location>
        <begin position="50"/>
        <end position="71"/>
    </location>
</feature>
<evidence type="ECO:0000256" key="7">
    <source>
        <dbReference type="ARBA" id="ARBA00023173"/>
    </source>
</evidence>
<evidence type="ECO:0000256" key="4">
    <source>
        <dbReference type="ARBA" id="ARBA00022989"/>
    </source>
</evidence>
<dbReference type="PRINTS" id="PR00762">
    <property type="entry name" value="CLCHANNEL"/>
</dbReference>
<sequence length="428" mass="43827">MIPDDFPILLRRRTATTIGAVILGLVALAFTWTADQAAKLFELMVDKAPYAPLVVTPLGLALLAWLTRRFAPAARGSGIPQVSAGARDPRHAVAAGLISMKVAVFKFAATVGAILVGASVGREGPTVQISAALMAFMHRLLKIDLSPAVIIAGGAAGVSAAFNTPLAGIAFAIEELAASYHQRLALLAMAAVMISGLVSLGIAGDYIYFGSVHEALPLGAALLIAPLAGVIGGITGGLFSRLVLAFGATALAPIAALRRRPIRLALICGLLVAVLGILSHGATWGTGYEVARRLVESHAEPLWFGPAKFLSSLITVLSGVPGGIFAPSLATGAGVGNLIALAFPDQPLGAIVLLGMIGYFVGVVRAPLTAVIIISEMSDSRAMVLPLLATAIIADGVSALICGEKLYHALAKPFLPPGKPTDADEVKA</sequence>
<evidence type="ECO:0000256" key="9">
    <source>
        <dbReference type="ARBA" id="ARBA00023303"/>
    </source>
</evidence>
<keyword evidence="3 10" id="KW-0812">Transmembrane</keyword>
<organism evidence="11 12">
    <name type="scientific">Labrys okinawensis</name>
    <dbReference type="NCBI Taxonomy" id="346911"/>
    <lineage>
        <taxon>Bacteria</taxon>
        <taxon>Pseudomonadati</taxon>
        <taxon>Pseudomonadota</taxon>
        <taxon>Alphaproteobacteria</taxon>
        <taxon>Hyphomicrobiales</taxon>
        <taxon>Xanthobacteraceae</taxon>
        <taxon>Labrys</taxon>
    </lineage>
</organism>
<keyword evidence="8" id="KW-0868">Chloride</keyword>
<keyword evidence="7" id="KW-0869">Chloride channel</keyword>
<dbReference type="InterPro" id="IPR014743">
    <property type="entry name" value="Cl-channel_core"/>
</dbReference>
<dbReference type="OrthoDB" id="9767361at2"/>
<dbReference type="AlphaFoldDB" id="A0A2S9Q9E6"/>
<proteinExistence type="predicted"/>
<keyword evidence="5" id="KW-0406">Ion transport</keyword>
<evidence type="ECO:0000256" key="10">
    <source>
        <dbReference type="SAM" id="Phobius"/>
    </source>
</evidence>
<dbReference type="PANTHER" id="PTHR43427">
    <property type="entry name" value="CHLORIDE CHANNEL PROTEIN CLC-E"/>
    <property type="match status" value="1"/>
</dbReference>
<feature type="transmembrane region" description="Helical" evidence="10">
    <location>
        <begin position="12"/>
        <end position="30"/>
    </location>
</feature>
<evidence type="ECO:0000256" key="6">
    <source>
        <dbReference type="ARBA" id="ARBA00023136"/>
    </source>
</evidence>
<keyword evidence="9" id="KW-0407">Ion channel</keyword>
<feature type="transmembrane region" description="Helical" evidence="10">
    <location>
        <begin position="350"/>
        <end position="374"/>
    </location>
</feature>
<dbReference type="Gene3D" id="1.10.3080.10">
    <property type="entry name" value="Clc chloride channel"/>
    <property type="match status" value="1"/>
</dbReference>
<dbReference type="GO" id="GO:0034707">
    <property type="term" value="C:chloride channel complex"/>
    <property type="evidence" value="ECO:0007669"/>
    <property type="project" value="UniProtKB-KW"/>
</dbReference>
<gene>
    <name evidence="11" type="ORF">C5L14_20485</name>
</gene>
<dbReference type="Proteomes" id="UP000237682">
    <property type="component" value="Unassembled WGS sequence"/>
</dbReference>
<evidence type="ECO:0000313" key="11">
    <source>
        <dbReference type="EMBL" id="PRH85914.1"/>
    </source>
</evidence>
<dbReference type="InterPro" id="IPR050368">
    <property type="entry name" value="ClC-type_chloride_channel"/>
</dbReference>
<dbReference type="Pfam" id="PF00654">
    <property type="entry name" value="Voltage_CLC"/>
    <property type="match status" value="1"/>
</dbReference>
<reference evidence="11 12" key="1">
    <citation type="submission" date="2018-02" db="EMBL/GenBank/DDBJ databases">
        <title>Whole genome sequencing of endophytic bacterium.</title>
        <authorList>
            <person name="Eedara R."/>
            <person name="Podile A.R."/>
        </authorList>
    </citation>
    <scope>NUCLEOTIDE SEQUENCE [LARGE SCALE GENOMIC DNA]</scope>
    <source>
        <strain evidence="11 12">RP1T</strain>
    </source>
</reference>
<feature type="transmembrane region" description="Helical" evidence="10">
    <location>
        <begin position="148"/>
        <end position="173"/>
    </location>
</feature>
<evidence type="ECO:0000256" key="1">
    <source>
        <dbReference type="ARBA" id="ARBA00004141"/>
    </source>
</evidence>
<dbReference type="RefSeq" id="WP_105863908.1">
    <property type="nucleotide sequence ID" value="NZ_PUEJ01000007.1"/>
</dbReference>
<evidence type="ECO:0000313" key="12">
    <source>
        <dbReference type="Proteomes" id="UP000237682"/>
    </source>
</evidence>
<dbReference type="EMBL" id="PUEJ01000007">
    <property type="protein sequence ID" value="PRH85914.1"/>
    <property type="molecule type" value="Genomic_DNA"/>
</dbReference>
<dbReference type="PANTHER" id="PTHR43427:SF6">
    <property type="entry name" value="CHLORIDE CHANNEL PROTEIN CLC-E"/>
    <property type="match status" value="1"/>
</dbReference>
<dbReference type="GO" id="GO:0005254">
    <property type="term" value="F:chloride channel activity"/>
    <property type="evidence" value="ECO:0007669"/>
    <property type="project" value="UniProtKB-KW"/>
</dbReference>
<keyword evidence="6 10" id="KW-0472">Membrane</keyword>
<dbReference type="SUPFAM" id="SSF81340">
    <property type="entry name" value="Clc chloride channel"/>
    <property type="match status" value="1"/>
</dbReference>
<feature type="transmembrane region" description="Helical" evidence="10">
    <location>
        <begin position="380"/>
        <end position="402"/>
    </location>
</feature>
<feature type="transmembrane region" description="Helical" evidence="10">
    <location>
        <begin position="324"/>
        <end position="343"/>
    </location>
</feature>